<comment type="similarity">
    <text evidence="2 7">Belongs to the ExbD/TolR family.</text>
</comment>
<keyword evidence="7" id="KW-0653">Protein transport</keyword>
<evidence type="ECO:0000256" key="2">
    <source>
        <dbReference type="ARBA" id="ARBA00005811"/>
    </source>
</evidence>
<evidence type="ECO:0000256" key="6">
    <source>
        <dbReference type="ARBA" id="ARBA00023136"/>
    </source>
</evidence>
<evidence type="ECO:0008006" key="11">
    <source>
        <dbReference type="Google" id="ProtNLM"/>
    </source>
</evidence>
<evidence type="ECO:0000256" key="5">
    <source>
        <dbReference type="ARBA" id="ARBA00022989"/>
    </source>
</evidence>
<name>A0A0S7WWA5_UNCT6</name>
<dbReference type="EMBL" id="LIZS01000002">
    <property type="protein sequence ID" value="KPJ54436.1"/>
    <property type="molecule type" value="Genomic_DNA"/>
</dbReference>
<evidence type="ECO:0000256" key="1">
    <source>
        <dbReference type="ARBA" id="ARBA00004162"/>
    </source>
</evidence>
<dbReference type="STRING" id="1703770.AMJ39_00475"/>
<protein>
    <recommendedName>
        <fullName evidence="11">Biopolymer transporter ExbD</fullName>
    </recommendedName>
</protein>
<keyword evidence="7" id="KW-0813">Transport</keyword>
<dbReference type="Proteomes" id="UP000052008">
    <property type="component" value="Unassembled WGS sequence"/>
</dbReference>
<sequence>MRIGSHERSEATIPTASMADIAFLLIIFFLTATIFSIDKGLRIALPEPQEKVVIKSENMIKIDIDAEGLVTVDNEPVALEDIREVVTGKLEERPEAVITIRTHPQSAYENMINVFDELKLANATRISFAPGRRQSEEGG</sequence>
<dbReference type="GO" id="GO:0022857">
    <property type="term" value="F:transmembrane transporter activity"/>
    <property type="evidence" value="ECO:0007669"/>
    <property type="project" value="InterPro"/>
</dbReference>
<keyword evidence="4 7" id="KW-0812">Transmembrane</keyword>
<reference evidence="9 10" key="1">
    <citation type="journal article" date="2015" name="Microbiome">
        <title>Genomic resolution of linkages in carbon, nitrogen, and sulfur cycling among widespread estuary sediment bacteria.</title>
        <authorList>
            <person name="Baker B.J."/>
            <person name="Lazar C.S."/>
            <person name="Teske A.P."/>
            <person name="Dick G.J."/>
        </authorList>
    </citation>
    <scope>NUCLEOTIDE SEQUENCE [LARGE SCALE GENOMIC DNA]</scope>
    <source>
        <strain evidence="9">DG_24</strain>
    </source>
</reference>
<dbReference type="Pfam" id="PF02472">
    <property type="entry name" value="ExbD"/>
    <property type="match status" value="1"/>
</dbReference>
<evidence type="ECO:0000313" key="10">
    <source>
        <dbReference type="Proteomes" id="UP000052008"/>
    </source>
</evidence>
<proteinExistence type="inferred from homology"/>
<evidence type="ECO:0000256" key="8">
    <source>
        <dbReference type="SAM" id="Phobius"/>
    </source>
</evidence>
<dbReference type="Gene3D" id="3.30.420.270">
    <property type="match status" value="1"/>
</dbReference>
<comment type="caution">
    <text evidence="9">The sequence shown here is derived from an EMBL/GenBank/DDBJ whole genome shotgun (WGS) entry which is preliminary data.</text>
</comment>
<comment type="subcellular location">
    <subcellularLocation>
        <location evidence="1">Cell membrane</location>
        <topology evidence="1">Single-pass membrane protein</topology>
    </subcellularLocation>
    <subcellularLocation>
        <location evidence="7">Cell membrane</location>
        <topology evidence="7">Single-pass type II membrane protein</topology>
    </subcellularLocation>
</comment>
<dbReference type="InterPro" id="IPR003400">
    <property type="entry name" value="ExbD"/>
</dbReference>
<keyword evidence="6 8" id="KW-0472">Membrane</keyword>
<dbReference type="GO" id="GO:0005886">
    <property type="term" value="C:plasma membrane"/>
    <property type="evidence" value="ECO:0007669"/>
    <property type="project" value="UniProtKB-SubCell"/>
</dbReference>
<organism evidence="9 10">
    <name type="scientific">candidate division TA06 bacterium DG_24</name>
    <dbReference type="NCBI Taxonomy" id="1703770"/>
    <lineage>
        <taxon>Bacteria</taxon>
        <taxon>Bacteria division TA06</taxon>
    </lineage>
</organism>
<dbReference type="PANTHER" id="PTHR30558:SF3">
    <property type="entry name" value="BIOPOLYMER TRANSPORT PROTEIN EXBD-RELATED"/>
    <property type="match status" value="1"/>
</dbReference>
<dbReference type="PANTHER" id="PTHR30558">
    <property type="entry name" value="EXBD MEMBRANE COMPONENT OF PMF-DRIVEN MACROMOLECULE IMPORT SYSTEM"/>
    <property type="match status" value="1"/>
</dbReference>
<evidence type="ECO:0000256" key="3">
    <source>
        <dbReference type="ARBA" id="ARBA00022475"/>
    </source>
</evidence>
<dbReference type="AlphaFoldDB" id="A0A0S7WWA5"/>
<dbReference type="GO" id="GO:0015031">
    <property type="term" value="P:protein transport"/>
    <property type="evidence" value="ECO:0007669"/>
    <property type="project" value="UniProtKB-KW"/>
</dbReference>
<gene>
    <name evidence="9" type="ORF">AMJ39_00475</name>
</gene>
<evidence type="ECO:0000256" key="4">
    <source>
        <dbReference type="ARBA" id="ARBA00022692"/>
    </source>
</evidence>
<feature type="transmembrane region" description="Helical" evidence="8">
    <location>
        <begin position="21"/>
        <end position="37"/>
    </location>
</feature>
<accession>A0A0S7WWA5</accession>
<evidence type="ECO:0000313" key="9">
    <source>
        <dbReference type="EMBL" id="KPJ54436.1"/>
    </source>
</evidence>
<keyword evidence="5 8" id="KW-1133">Transmembrane helix</keyword>
<keyword evidence="3" id="KW-1003">Cell membrane</keyword>
<evidence type="ECO:0000256" key="7">
    <source>
        <dbReference type="RuleBase" id="RU003879"/>
    </source>
</evidence>